<gene>
    <name evidence="3" type="ORF">RJ641_035314</name>
</gene>
<reference evidence="3 4" key="1">
    <citation type="submission" date="2023-12" db="EMBL/GenBank/DDBJ databases">
        <title>A high-quality genome assembly for Dillenia turbinata (Dilleniales).</title>
        <authorList>
            <person name="Chanderbali A."/>
        </authorList>
    </citation>
    <scope>NUCLEOTIDE SEQUENCE [LARGE SCALE GENOMIC DNA]</scope>
    <source>
        <strain evidence="3">LSX21</strain>
        <tissue evidence="3">Leaf</tissue>
    </source>
</reference>
<dbReference type="GO" id="GO:0006646">
    <property type="term" value="P:phosphatidylethanolamine biosynthetic process"/>
    <property type="evidence" value="ECO:0007669"/>
    <property type="project" value="TreeGrafter"/>
</dbReference>
<accession>A0AAN8ZC83</accession>
<dbReference type="AlphaFoldDB" id="A0AAN8ZC83"/>
<proteinExistence type="predicted"/>
<dbReference type="GO" id="GO:0005739">
    <property type="term" value="C:mitochondrion"/>
    <property type="evidence" value="ECO:0007669"/>
    <property type="project" value="TreeGrafter"/>
</dbReference>
<comment type="caution">
    <text evidence="3">The sequence shown here is derived from an EMBL/GenBank/DDBJ whole genome shotgun (WGS) entry which is preliminary data.</text>
</comment>
<sequence length="152" mass="17093">MNLKIPPETRRTLGGEFHWLHLNFGTPSQHGHLFPVNERATKTISNLYLQNERVVLEGQWQEGFMAVAAVGATNMMSIELFIEPELRTNRPRKKLLLSEPPEERIYEPEGVGVMLHKCDEGNKSSCPSSHTPIARSTHDNQVLPKTVAALKA</sequence>
<dbReference type="InterPro" id="IPR003817">
    <property type="entry name" value="PS_Dcarbxylase"/>
</dbReference>
<protein>
    <submittedName>
        <fullName evidence="3">Phosphatidylserine decarboxylase-related</fullName>
    </submittedName>
</protein>
<keyword evidence="1" id="KW-0210">Decarboxylase</keyword>
<name>A0AAN8ZC83_9MAGN</name>
<dbReference type="EMBL" id="JBAMMX010000008">
    <property type="protein sequence ID" value="KAK6935159.1"/>
    <property type="molecule type" value="Genomic_DNA"/>
</dbReference>
<organism evidence="3 4">
    <name type="scientific">Dillenia turbinata</name>
    <dbReference type="NCBI Taxonomy" id="194707"/>
    <lineage>
        <taxon>Eukaryota</taxon>
        <taxon>Viridiplantae</taxon>
        <taxon>Streptophyta</taxon>
        <taxon>Embryophyta</taxon>
        <taxon>Tracheophyta</taxon>
        <taxon>Spermatophyta</taxon>
        <taxon>Magnoliopsida</taxon>
        <taxon>eudicotyledons</taxon>
        <taxon>Gunneridae</taxon>
        <taxon>Pentapetalae</taxon>
        <taxon>Dilleniales</taxon>
        <taxon>Dilleniaceae</taxon>
        <taxon>Dillenia</taxon>
    </lineage>
</organism>
<dbReference type="PANTHER" id="PTHR10067">
    <property type="entry name" value="PHOSPHATIDYLSERINE DECARBOXYLASE"/>
    <property type="match status" value="1"/>
</dbReference>
<evidence type="ECO:0000256" key="2">
    <source>
        <dbReference type="ARBA" id="ARBA00023239"/>
    </source>
</evidence>
<evidence type="ECO:0000313" key="3">
    <source>
        <dbReference type="EMBL" id="KAK6935159.1"/>
    </source>
</evidence>
<dbReference type="GO" id="GO:0004609">
    <property type="term" value="F:phosphatidylserine decarboxylase activity"/>
    <property type="evidence" value="ECO:0007669"/>
    <property type="project" value="InterPro"/>
</dbReference>
<dbReference type="Pfam" id="PF02666">
    <property type="entry name" value="PS_Dcarbxylase"/>
    <property type="match status" value="1"/>
</dbReference>
<evidence type="ECO:0000313" key="4">
    <source>
        <dbReference type="Proteomes" id="UP001370490"/>
    </source>
</evidence>
<keyword evidence="4" id="KW-1185">Reference proteome</keyword>
<dbReference type="PANTHER" id="PTHR10067:SF6">
    <property type="entry name" value="PHOSPHATIDYLSERINE DECARBOXYLASE PROENZYME, MITOCHONDRIAL"/>
    <property type="match status" value="1"/>
</dbReference>
<keyword evidence="2" id="KW-0456">Lyase</keyword>
<dbReference type="Proteomes" id="UP001370490">
    <property type="component" value="Unassembled WGS sequence"/>
</dbReference>
<evidence type="ECO:0000256" key="1">
    <source>
        <dbReference type="ARBA" id="ARBA00022793"/>
    </source>
</evidence>